<evidence type="ECO:0000313" key="2">
    <source>
        <dbReference type="EMBL" id="GBP99955.1"/>
    </source>
</evidence>
<proteinExistence type="predicted"/>
<evidence type="ECO:0000256" key="1">
    <source>
        <dbReference type="SAM" id="Phobius"/>
    </source>
</evidence>
<keyword evidence="1" id="KW-1133">Transmembrane helix</keyword>
<feature type="transmembrane region" description="Helical" evidence="1">
    <location>
        <begin position="6"/>
        <end position="31"/>
    </location>
</feature>
<accession>A0A388SUB2</accession>
<dbReference type="EMBL" id="BGZL01000003">
    <property type="protein sequence ID" value="GBP99955.1"/>
    <property type="molecule type" value="Genomic_DNA"/>
</dbReference>
<dbReference type="AlphaFoldDB" id="A0A388SUB2"/>
<reference evidence="2 3" key="1">
    <citation type="submission" date="2018-07" db="EMBL/GenBank/DDBJ databases">
        <title>Whole Genome Shotgun Sequence of Streptomyces spongiicola strain 531S.</title>
        <authorList>
            <person name="Dohra H."/>
            <person name="Kodani S."/>
        </authorList>
    </citation>
    <scope>NUCLEOTIDE SEQUENCE [LARGE SCALE GENOMIC DNA]</scope>
    <source>
        <strain evidence="2 3">531S</strain>
    </source>
</reference>
<name>A0A388SUB2_9ACTN</name>
<protein>
    <submittedName>
        <fullName evidence="2">Uncharacterized protein</fullName>
    </submittedName>
</protein>
<dbReference type="Proteomes" id="UP000265354">
    <property type="component" value="Unassembled WGS sequence"/>
</dbReference>
<organism evidence="2 3">
    <name type="scientific">Streptomyces spongiicola</name>
    <dbReference type="NCBI Taxonomy" id="1690221"/>
    <lineage>
        <taxon>Bacteria</taxon>
        <taxon>Bacillati</taxon>
        <taxon>Actinomycetota</taxon>
        <taxon>Actinomycetes</taxon>
        <taxon>Kitasatosporales</taxon>
        <taxon>Streptomycetaceae</taxon>
        <taxon>Streptomyces</taxon>
    </lineage>
</organism>
<gene>
    <name evidence="2" type="ORF">SSP531S_13600</name>
</gene>
<keyword evidence="1" id="KW-0472">Membrane</keyword>
<sequence>MNPRLTWSLAGIVAVAAVVFLVYGTHALTIIQRVALRVF</sequence>
<keyword evidence="1" id="KW-0812">Transmembrane</keyword>
<comment type="caution">
    <text evidence="2">The sequence shown here is derived from an EMBL/GenBank/DDBJ whole genome shotgun (WGS) entry which is preliminary data.</text>
</comment>
<evidence type="ECO:0000313" key="3">
    <source>
        <dbReference type="Proteomes" id="UP000265354"/>
    </source>
</evidence>